<protein>
    <recommendedName>
        <fullName evidence="1">DUF559 domain-containing protein</fullName>
    </recommendedName>
</protein>
<keyword evidence="3" id="KW-1185">Reference proteome</keyword>
<gene>
    <name evidence="2" type="ORF">Voc01_037710</name>
</gene>
<name>A0A8J3ZQY4_9ACTN</name>
<organism evidence="2 3">
    <name type="scientific">Virgisporangium ochraceum</name>
    <dbReference type="NCBI Taxonomy" id="65505"/>
    <lineage>
        <taxon>Bacteria</taxon>
        <taxon>Bacillati</taxon>
        <taxon>Actinomycetota</taxon>
        <taxon>Actinomycetes</taxon>
        <taxon>Micromonosporales</taxon>
        <taxon>Micromonosporaceae</taxon>
        <taxon>Virgisporangium</taxon>
    </lineage>
</organism>
<dbReference type="InterPro" id="IPR011335">
    <property type="entry name" value="Restrct_endonuc-II-like"/>
</dbReference>
<accession>A0A8J3ZQY4</accession>
<dbReference type="RefSeq" id="WP_203928796.1">
    <property type="nucleotide sequence ID" value="NZ_BOPH01000050.1"/>
</dbReference>
<reference evidence="2" key="1">
    <citation type="submission" date="2021-01" db="EMBL/GenBank/DDBJ databases">
        <title>Whole genome shotgun sequence of Virgisporangium ochraceum NBRC 16418.</title>
        <authorList>
            <person name="Komaki H."/>
            <person name="Tamura T."/>
        </authorList>
    </citation>
    <scope>NUCLEOTIDE SEQUENCE</scope>
    <source>
        <strain evidence="2">NBRC 16418</strain>
    </source>
</reference>
<evidence type="ECO:0000313" key="2">
    <source>
        <dbReference type="EMBL" id="GIJ68854.1"/>
    </source>
</evidence>
<dbReference type="SUPFAM" id="SSF52980">
    <property type="entry name" value="Restriction endonuclease-like"/>
    <property type="match status" value="1"/>
</dbReference>
<dbReference type="Gene3D" id="3.40.960.10">
    <property type="entry name" value="VSR Endonuclease"/>
    <property type="match status" value="1"/>
</dbReference>
<sequence>MLSVPFLGSVAVTAGLVTPARLRGPRFRRLFRGVYVERATVVDHYTLCRAATLLLPPGAALSHRSAAMLHNAFVLARDQPVEVTAEAGVRSQPGLHVVRSPLGAGDVVRRGGLPVTSPLRTAFDLARRRDPVTAVVGVDALLKVRAVHPAALADYIEEHAGWQGTNAARRAVALARPYVESPMETRLRLIPVLGGLPEPVVQYEVYDGVGHLVARLDLAYPEHRLGLEYDGDHHRERDTFRRDAVRLNRLNLLGWTVLRFTADDVLRNPDRTLAHIRAALA</sequence>
<dbReference type="AlphaFoldDB" id="A0A8J3ZQY4"/>
<dbReference type="Pfam" id="PF04480">
    <property type="entry name" value="DUF559"/>
    <property type="match status" value="1"/>
</dbReference>
<feature type="domain" description="DUF559" evidence="1">
    <location>
        <begin position="217"/>
        <end position="280"/>
    </location>
</feature>
<evidence type="ECO:0000313" key="3">
    <source>
        <dbReference type="Proteomes" id="UP000635606"/>
    </source>
</evidence>
<comment type="caution">
    <text evidence="2">The sequence shown here is derived from an EMBL/GenBank/DDBJ whole genome shotgun (WGS) entry which is preliminary data.</text>
</comment>
<dbReference type="InterPro" id="IPR007569">
    <property type="entry name" value="DUF559"/>
</dbReference>
<dbReference type="EMBL" id="BOPH01000050">
    <property type="protein sequence ID" value="GIJ68854.1"/>
    <property type="molecule type" value="Genomic_DNA"/>
</dbReference>
<proteinExistence type="predicted"/>
<evidence type="ECO:0000259" key="1">
    <source>
        <dbReference type="Pfam" id="PF04480"/>
    </source>
</evidence>
<dbReference type="Proteomes" id="UP000635606">
    <property type="component" value="Unassembled WGS sequence"/>
</dbReference>